<feature type="signal peptide" evidence="1">
    <location>
        <begin position="1"/>
        <end position="21"/>
    </location>
</feature>
<keyword evidence="1" id="KW-0732">Signal</keyword>
<accession>A0A151NS70</accession>
<protein>
    <submittedName>
        <fullName evidence="2">Uncharacterized protein</fullName>
    </submittedName>
</protein>
<evidence type="ECO:0000313" key="3">
    <source>
        <dbReference type="Proteomes" id="UP000050525"/>
    </source>
</evidence>
<dbReference type="EMBL" id="AKHW03002185">
    <property type="protein sequence ID" value="KYO39634.1"/>
    <property type="molecule type" value="Genomic_DNA"/>
</dbReference>
<organism evidence="2 3">
    <name type="scientific">Alligator mississippiensis</name>
    <name type="common">American alligator</name>
    <dbReference type="NCBI Taxonomy" id="8496"/>
    <lineage>
        <taxon>Eukaryota</taxon>
        <taxon>Metazoa</taxon>
        <taxon>Chordata</taxon>
        <taxon>Craniata</taxon>
        <taxon>Vertebrata</taxon>
        <taxon>Euteleostomi</taxon>
        <taxon>Archelosauria</taxon>
        <taxon>Archosauria</taxon>
        <taxon>Crocodylia</taxon>
        <taxon>Alligatoridae</taxon>
        <taxon>Alligatorinae</taxon>
        <taxon>Alligator</taxon>
    </lineage>
</organism>
<name>A0A151NS70_ALLMI</name>
<dbReference type="AlphaFoldDB" id="A0A151NS70"/>
<evidence type="ECO:0000313" key="2">
    <source>
        <dbReference type="EMBL" id="KYO39634.1"/>
    </source>
</evidence>
<sequence length="72" mass="8001">MMRAFLSSIILCLEMFPAATGESPGEKANLASYSSSKYFKALLAKMSAAQHFRSIERDFIPKESSMYSLTVI</sequence>
<evidence type="ECO:0000256" key="1">
    <source>
        <dbReference type="SAM" id="SignalP"/>
    </source>
</evidence>
<comment type="caution">
    <text evidence="2">The sequence shown here is derived from an EMBL/GenBank/DDBJ whole genome shotgun (WGS) entry which is preliminary data.</text>
</comment>
<keyword evidence="3" id="KW-1185">Reference proteome</keyword>
<reference evidence="2 3" key="1">
    <citation type="journal article" date="2012" name="Genome Biol.">
        <title>Sequencing three crocodilian genomes to illuminate the evolution of archosaurs and amniotes.</title>
        <authorList>
            <person name="St John J.A."/>
            <person name="Braun E.L."/>
            <person name="Isberg S.R."/>
            <person name="Miles L.G."/>
            <person name="Chong A.Y."/>
            <person name="Gongora J."/>
            <person name="Dalzell P."/>
            <person name="Moran C."/>
            <person name="Bed'hom B."/>
            <person name="Abzhanov A."/>
            <person name="Burgess S.C."/>
            <person name="Cooksey A.M."/>
            <person name="Castoe T.A."/>
            <person name="Crawford N.G."/>
            <person name="Densmore L.D."/>
            <person name="Drew J.C."/>
            <person name="Edwards S.V."/>
            <person name="Faircloth B.C."/>
            <person name="Fujita M.K."/>
            <person name="Greenwold M.J."/>
            <person name="Hoffmann F.G."/>
            <person name="Howard J.M."/>
            <person name="Iguchi T."/>
            <person name="Janes D.E."/>
            <person name="Khan S.Y."/>
            <person name="Kohno S."/>
            <person name="de Koning A.J."/>
            <person name="Lance S.L."/>
            <person name="McCarthy F.M."/>
            <person name="McCormack J.E."/>
            <person name="Merchant M.E."/>
            <person name="Peterson D.G."/>
            <person name="Pollock D.D."/>
            <person name="Pourmand N."/>
            <person name="Raney B.J."/>
            <person name="Roessler K.A."/>
            <person name="Sanford J.R."/>
            <person name="Sawyer R.H."/>
            <person name="Schmidt C.J."/>
            <person name="Triplett E.W."/>
            <person name="Tuberville T.D."/>
            <person name="Venegas-Anaya M."/>
            <person name="Howard J.T."/>
            <person name="Jarvis E.D."/>
            <person name="Guillette L.J.Jr."/>
            <person name="Glenn T.C."/>
            <person name="Green R.E."/>
            <person name="Ray D.A."/>
        </authorList>
    </citation>
    <scope>NUCLEOTIDE SEQUENCE [LARGE SCALE GENOMIC DNA]</scope>
    <source>
        <strain evidence="2">KSC_2009_1</strain>
    </source>
</reference>
<gene>
    <name evidence="2" type="ORF">Y1Q_0018691</name>
</gene>
<dbReference type="Proteomes" id="UP000050525">
    <property type="component" value="Unassembled WGS sequence"/>
</dbReference>
<feature type="chain" id="PRO_5007586323" evidence="1">
    <location>
        <begin position="22"/>
        <end position="72"/>
    </location>
</feature>
<proteinExistence type="predicted"/>